<dbReference type="GO" id="GO:0005615">
    <property type="term" value="C:extracellular space"/>
    <property type="evidence" value="ECO:0007669"/>
    <property type="project" value="InterPro"/>
</dbReference>
<evidence type="ECO:0000256" key="1">
    <source>
        <dbReference type="ARBA" id="ARBA00009500"/>
    </source>
</evidence>
<dbReference type="InterPro" id="IPR042185">
    <property type="entry name" value="Serpin_sf_2"/>
</dbReference>
<dbReference type="SUPFAM" id="SSF56574">
    <property type="entry name" value="Serpins"/>
    <property type="match status" value="1"/>
</dbReference>
<dbReference type="PANTHER" id="PTHR11461:SF211">
    <property type="entry name" value="GH10112P-RELATED"/>
    <property type="match status" value="1"/>
</dbReference>
<evidence type="ECO:0000313" key="5">
    <source>
        <dbReference type="WBParaSite" id="EN70_2689"/>
    </source>
</evidence>
<dbReference type="eggNOG" id="KOG2392">
    <property type="taxonomic scope" value="Eukaryota"/>
</dbReference>
<dbReference type="InterPro" id="IPR023796">
    <property type="entry name" value="Serpin_dom"/>
</dbReference>
<proteinExistence type="inferred from homology"/>
<dbReference type="Gene3D" id="3.30.497.10">
    <property type="entry name" value="Antithrombin, subunit I, domain 2"/>
    <property type="match status" value="1"/>
</dbReference>
<sequence length="377" mass="42867">MPNFASSHSYGPSRTNVQIVEDQRENFYISPVATAQFKFTVSLLKEIAQDGKSAILSPFSISTTLFMVYLAANDETKRQLHNILGGTANEGEIRQHFARMLAVIDSRTNENYTLNIANRFYVQQGFFTREASPEHLDFITEINNWVSEKTRSKITELITADDVNKDIVILLLNAIYFGGIWKTQFDDTVTRNEAFHISECETKNVLMMRLRAKFPYYEDDSVQVVKLPYVGDEVEMVLILPKIRFNIANVLKNMTGEYLLSYVDRAVPDIVLLKLPRFRLEAKLDLKGTLQRIGIRDAFSERANFRELTDDAVFVGGVMHKGFIEVNEKGTESAAATVIDIVPRMLMESKPFIADQPFLFAIVRNSDTILFAGQFAK</sequence>
<dbReference type="GO" id="GO:0004867">
    <property type="term" value="F:serine-type endopeptidase inhibitor activity"/>
    <property type="evidence" value="ECO:0007669"/>
    <property type="project" value="InterPro"/>
</dbReference>
<dbReference type="Proteomes" id="UP000095285">
    <property type="component" value="Unassembled WGS sequence"/>
</dbReference>
<name>A0A1I7VHN6_LOALO</name>
<dbReference type="AlphaFoldDB" id="A0A1I7VHN6"/>
<dbReference type="STRING" id="7209.A0A1I7VHN6"/>
<dbReference type="Gene3D" id="2.30.39.10">
    <property type="entry name" value="Alpha-1-antitrypsin, domain 1"/>
    <property type="match status" value="1"/>
</dbReference>
<feature type="domain" description="Serpin" evidence="3">
    <location>
        <begin position="41"/>
        <end position="377"/>
    </location>
</feature>
<keyword evidence="4" id="KW-1185">Reference proteome</keyword>
<dbReference type="Pfam" id="PF00079">
    <property type="entry name" value="Serpin"/>
    <property type="match status" value="1"/>
</dbReference>
<dbReference type="InterPro" id="IPR042178">
    <property type="entry name" value="Serpin_sf_1"/>
</dbReference>
<reference evidence="5" key="2">
    <citation type="submission" date="2016-11" db="UniProtKB">
        <authorList>
            <consortium name="WormBaseParasite"/>
        </authorList>
    </citation>
    <scope>IDENTIFICATION</scope>
</reference>
<dbReference type="PANTHER" id="PTHR11461">
    <property type="entry name" value="SERINE PROTEASE INHIBITOR, SERPIN"/>
    <property type="match status" value="1"/>
</dbReference>
<dbReference type="InterPro" id="IPR023795">
    <property type="entry name" value="Serpin_CS"/>
</dbReference>
<reference evidence="4" key="1">
    <citation type="submission" date="2012-04" db="EMBL/GenBank/DDBJ databases">
        <title>The Genome Sequence of Loa loa.</title>
        <authorList>
            <consortium name="The Broad Institute Genome Sequencing Platform"/>
            <consortium name="Broad Institute Genome Sequencing Center for Infectious Disease"/>
            <person name="Nutman T.B."/>
            <person name="Fink D.L."/>
            <person name="Russ C."/>
            <person name="Young S."/>
            <person name="Zeng Q."/>
            <person name="Gargeya S."/>
            <person name="Alvarado L."/>
            <person name="Berlin A."/>
            <person name="Chapman S.B."/>
            <person name="Chen Z."/>
            <person name="Freedman E."/>
            <person name="Gellesch M."/>
            <person name="Goldberg J."/>
            <person name="Griggs A."/>
            <person name="Gujja S."/>
            <person name="Heilman E.R."/>
            <person name="Heiman D."/>
            <person name="Howarth C."/>
            <person name="Mehta T."/>
            <person name="Neiman D."/>
            <person name="Pearson M."/>
            <person name="Roberts A."/>
            <person name="Saif S."/>
            <person name="Shea T."/>
            <person name="Shenoy N."/>
            <person name="Sisk P."/>
            <person name="Stolte C."/>
            <person name="Sykes S."/>
            <person name="White J."/>
            <person name="Yandava C."/>
            <person name="Haas B."/>
            <person name="Henn M.R."/>
            <person name="Nusbaum C."/>
            <person name="Birren B."/>
        </authorList>
    </citation>
    <scope>NUCLEOTIDE SEQUENCE [LARGE SCALE GENOMIC DNA]</scope>
</reference>
<dbReference type="InterPro" id="IPR000215">
    <property type="entry name" value="Serpin_fam"/>
</dbReference>
<evidence type="ECO:0000259" key="3">
    <source>
        <dbReference type="SMART" id="SM00093"/>
    </source>
</evidence>
<organism evidence="4 5">
    <name type="scientific">Loa loa</name>
    <name type="common">Eye worm</name>
    <name type="synonym">Filaria loa</name>
    <dbReference type="NCBI Taxonomy" id="7209"/>
    <lineage>
        <taxon>Eukaryota</taxon>
        <taxon>Metazoa</taxon>
        <taxon>Ecdysozoa</taxon>
        <taxon>Nematoda</taxon>
        <taxon>Chromadorea</taxon>
        <taxon>Rhabditida</taxon>
        <taxon>Spirurina</taxon>
        <taxon>Spiruromorpha</taxon>
        <taxon>Filarioidea</taxon>
        <taxon>Onchocercidae</taxon>
        <taxon>Loa</taxon>
    </lineage>
</organism>
<dbReference type="SMART" id="SM00093">
    <property type="entry name" value="SERPIN"/>
    <property type="match status" value="1"/>
</dbReference>
<dbReference type="PROSITE" id="PS00284">
    <property type="entry name" value="SERPIN"/>
    <property type="match status" value="1"/>
</dbReference>
<comment type="similarity">
    <text evidence="1 2">Belongs to the serpin family.</text>
</comment>
<accession>A0A1I7VHN6</accession>
<dbReference type="CDD" id="cd00172">
    <property type="entry name" value="serpin"/>
    <property type="match status" value="1"/>
</dbReference>
<dbReference type="WBParaSite" id="EN70_2689">
    <property type="protein sequence ID" value="EN70_2689"/>
    <property type="gene ID" value="EN70_2689"/>
</dbReference>
<evidence type="ECO:0000313" key="4">
    <source>
        <dbReference type="Proteomes" id="UP000095285"/>
    </source>
</evidence>
<dbReference type="InterPro" id="IPR036186">
    <property type="entry name" value="Serpin_sf"/>
</dbReference>
<evidence type="ECO:0000256" key="2">
    <source>
        <dbReference type="RuleBase" id="RU000411"/>
    </source>
</evidence>
<protein>
    <submittedName>
        <fullName evidence="5">SERPIN domain-containing protein</fullName>
    </submittedName>
</protein>